<sequence length="324" mass="37047">MAPTPSHEEEKATAEFKSDVEAWTKKRNEWNAEQEEEINGRIADWEKEKADAERKLAEWRAERDGQVEARQKQRETEEEKIRRETMVPEEVKSEPFEYHFSDADKQSIDMDWDSFYLLLTHPQQMVFQSGFAAGKKSVEKSTTGSGGARTKTKGKAREYGKEITDLEEVGYGPLLPIRKNNTCFWCQKRKAKCVFPDGSSDGGRSDARSMKSKSSEGKRKAAGGKPVHLAPTVEKGLRQINRRIQLLLSVWGVDFLDSSDEGEADVEADEEEEEDREEGPSWRPSKRPASQSPKNLRKKVKSAETIPEEEEEEEEEADKNRMEE</sequence>
<feature type="region of interest" description="Disordered" evidence="1">
    <location>
        <begin position="259"/>
        <end position="324"/>
    </location>
</feature>
<feature type="region of interest" description="Disordered" evidence="1">
    <location>
        <begin position="196"/>
        <end position="230"/>
    </location>
</feature>
<accession>A0ABR2ZDU2</accession>
<keyword evidence="3" id="KW-1185">Reference proteome</keyword>
<reference evidence="2 3" key="1">
    <citation type="submission" date="2024-05" db="EMBL/GenBank/DDBJ databases">
        <title>A draft genome resource for the thread blight pathogen Marasmius tenuissimus strain MS-2.</title>
        <authorList>
            <person name="Yulfo-Soto G.E."/>
            <person name="Baruah I.K."/>
            <person name="Amoako-Attah I."/>
            <person name="Bukari Y."/>
            <person name="Meinhardt L.W."/>
            <person name="Bailey B.A."/>
            <person name="Cohen S.P."/>
        </authorList>
    </citation>
    <scope>NUCLEOTIDE SEQUENCE [LARGE SCALE GENOMIC DNA]</scope>
    <source>
        <strain evidence="2 3">MS-2</strain>
    </source>
</reference>
<feature type="compositionally biased region" description="Acidic residues" evidence="1">
    <location>
        <begin position="306"/>
        <end position="317"/>
    </location>
</feature>
<name>A0ABR2ZDU2_9AGAR</name>
<dbReference type="Proteomes" id="UP001437256">
    <property type="component" value="Unassembled WGS sequence"/>
</dbReference>
<feature type="compositionally biased region" description="Basic and acidic residues" evidence="1">
    <location>
        <begin position="203"/>
        <end position="219"/>
    </location>
</feature>
<feature type="region of interest" description="Disordered" evidence="1">
    <location>
        <begin position="137"/>
        <end position="156"/>
    </location>
</feature>
<organism evidence="2 3">
    <name type="scientific">Marasmius tenuissimus</name>
    <dbReference type="NCBI Taxonomy" id="585030"/>
    <lineage>
        <taxon>Eukaryota</taxon>
        <taxon>Fungi</taxon>
        <taxon>Dikarya</taxon>
        <taxon>Basidiomycota</taxon>
        <taxon>Agaricomycotina</taxon>
        <taxon>Agaricomycetes</taxon>
        <taxon>Agaricomycetidae</taxon>
        <taxon>Agaricales</taxon>
        <taxon>Marasmiineae</taxon>
        <taxon>Marasmiaceae</taxon>
        <taxon>Marasmius</taxon>
    </lineage>
</organism>
<protein>
    <submittedName>
        <fullName evidence="2">Uncharacterized protein</fullName>
    </submittedName>
</protein>
<feature type="compositionally biased region" description="Acidic residues" evidence="1">
    <location>
        <begin position="259"/>
        <end position="277"/>
    </location>
</feature>
<evidence type="ECO:0000256" key="1">
    <source>
        <dbReference type="SAM" id="MobiDB-lite"/>
    </source>
</evidence>
<gene>
    <name evidence="2" type="ORF">AAF712_014200</name>
</gene>
<evidence type="ECO:0000313" key="2">
    <source>
        <dbReference type="EMBL" id="KAL0059099.1"/>
    </source>
</evidence>
<evidence type="ECO:0000313" key="3">
    <source>
        <dbReference type="Proteomes" id="UP001437256"/>
    </source>
</evidence>
<comment type="caution">
    <text evidence="2">The sequence shown here is derived from an EMBL/GenBank/DDBJ whole genome shotgun (WGS) entry which is preliminary data.</text>
</comment>
<dbReference type="EMBL" id="JBBXMP010000250">
    <property type="protein sequence ID" value="KAL0059099.1"/>
    <property type="molecule type" value="Genomic_DNA"/>
</dbReference>
<proteinExistence type="predicted"/>
<feature type="region of interest" description="Disordered" evidence="1">
    <location>
        <begin position="61"/>
        <end position="87"/>
    </location>
</feature>